<dbReference type="KEGG" id="rgu:A4W93_01665"/>
<dbReference type="STRING" id="946333.A4W93_01665"/>
<protein>
    <submittedName>
        <fullName evidence="4">Short-chain dehydrogenase</fullName>
    </submittedName>
</protein>
<dbReference type="Pfam" id="PF00106">
    <property type="entry name" value="adh_short"/>
    <property type="match status" value="1"/>
</dbReference>
<dbReference type="CDD" id="cd05233">
    <property type="entry name" value="SDR_c"/>
    <property type="match status" value="1"/>
</dbReference>
<keyword evidence="2" id="KW-0560">Oxidoreductase</keyword>
<accession>A0A1W6L3B3</accession>
<sequence length="263" mass="28243">MDLGLRGKVVVITGPAKGLGPAITLAFAKEGCKLVLASRDLDAIEAIAMKTEGNGGLALPVRCDITKPAETDRMAELAVQHFGQIDALINVASDTGPIGDATWNTSPDEFEHTMQVNLLGCFNTMRAVLPRMIARRYGKIVNVGGTYGMRARAGRMAYSASKWGLRGVTKSAAIEAGPHNINVNFVAPGMVDDERFRKKWIPDAMTKFGLDEAQAEVRHAEEYALRRITTVTDVANACLFLASDVSRQITGVDLPVDGGWAAL</sequence>
<evidence type="ECO:0000313" key="4">
    <source>
        <dbReference type="EMBL" id="ARN18727.1"/>
    </source>
</evidence>
<reference evidence="4 5" key="1">
    <citation type="submission" date="2016-04" db="EMBL/GenBank/DDBJ databases">
        <title>Complete genome sequence of natural rubber-degrading, novel Gram-negative bacterium, Rhizobacter gummiphilus strain NS21.</title>
        <authorList>
            <person name="Tabata M."/>
            <person name="Kasai D."/>
            <person name="Fukuda M."/>
        </authorList>
    </citation>
    <scope>NUCLEOTIDE SEQUENCE [LARGE SCALE GENOMIC DNA]</scope>
    <source>
        <strain evidence="4 5">NS21</strain>
    </source>
</reference>
<dbReference type="GO" id="GO:0016491">
    <property type="term" value="F:oxidoreductase activity"/>
    <property type="evidence" value="ECO:0007669"/>
    <property type="project" value="UniProtKB-KW"/>
</dbReference>
<gene>
    <name evidence="4" type="ORF">A4W93_01665</name>
</gene>
<dbReference type="PANTHER" id="PTHR24321">
    <property type="entry name" value="DEHYDROGENASES, SHORT CHAIN"/>
    <property type="match status" value="1"/>
</dbReference>
<comment type="similarity">
    <text evidence="1 3">Belongs to the short-chain dehydrogenases/reductases (SDR) family.</text>
</comment>
<dbReference type="PRINTS" id="PR00080">
    <property type="entry name" value="SDRFAMILY"/>
</dbReference>
<keyword evidence="5" id="KW-1185">Reference proteome</keyword>
<dbReference type="PANTHER" id="PTHR24321:SF8">
    <property type="entry name" value="ESTRADIOL 17-BETA-DEHYDROGENASE 8-RELATED"/>
    <property type="match status" value="1"/>
</dbReference>
<proteinExistence type="inferred from homology"/>
<dbReference type="SUPFAM" id="SSF51735">
    <property type="entry name" value="NAD(P)-binding Rossmann-fold domains"/>
    <property type="match status" value="1"/>
</dbReference>
<dbReference type="AlphaFoldDB" id="A0A1W6L3B3"/>
<evidence type="ECO:0000256" key="2">
    <source>
        <dbReference type="ARBA" id="ARBA00023002"/>
    </source>
</evidence>
<dbReference type="Proteomes" id="UP000193427">
    <property type="component" value="Chromosome"/>
</dbReference>
<dbReference type="Gene3D" id="3.40.50.720">
    <property type="entry name" value="NAD(P)-binding Rossmann-like Domain"/>
    <property type="match status" value="1"/>
</dbReference>
<dbReference type="FunFam" id="3.40.50.720:FF:000084">
    <property type="entry name" value="Short-chain dehydrogenase reductase"/>
    <property type="match status" value="1"/>
</dbReference>
<dbReference type="OrthoDB" id="9803333at2"/>
<evidence type="ECO:0000256" key="3">
    <source>
        <dbReference type="RuleBase" id="RU000363"/>
    </source>
</evidence>
<evidence type="ECO:0000313" key="5">
    <source>
        <dbReference type="Proteomes" id="UP000193427"/>
    </source>
</evidence>
<name>A0A1W6L3B3_9BURK</name>
<organism evidence="4 5">
    <name type="scientific">Piscinibacter gummiphilus</name>
    <dbReference type="NCBI Taxonomy" id="946333"/>
    <lineage>
        <taxon>Bacteria</taxon>
        <taxon>Pseudomonadati</taxon>
        <taxon>Pseudomonadota</taxon>
        <taxon>Betaproteobacteria</taxon>
        <taxon>Burkholderiales</taxon>
        <taxon>Sphaerotilaceae</taxon>
        <taxon>Piscinibacter</taxon>
    </lineage>
</organism>
<dbReference type="RefSeq" id="WP_085748966.1">
    <property type="nucleotide sequence ID" value="NZ_BSPR01000012.1"/>
</dbReference>
<dbReference type="PRINTS" id="PR00081">
    <property type="entry name" value="GDHRDH"/>
</dbReference>
<evidence type="ECO:0000256" key="1">
    <source>
        <dbReference type="ARBA" id="ARBA00006484"/>
    </source>
</evidence>
<dbReference type="InterPro" id="IPR036291">
    <property type="entry name" value="NAD(P)-bd_dom_sf"/>
</dbReference>
<dbReference type="InterPro" id="IPR002347">
    <property type="entry name" value="SDR_fam"/>
</dbReference>
<dbReference type="EMBL" id="CP015118">
    <property type="protein sequence ID" value="ARN18727.1"/>
    <property type="molecule type" value="Genomic_DNA"/>
</dbReference>